<feature type="transmembrane region" description="Helical" evidence="4">
    <location>
        <begin position="344"/>
        <end position="362"/>
    </location>
</feature>
<feature type="transmembrane region" description="Helical" evidence="4">
    <location>
        <begin position="286"/>
        <end position="305"/>
    </location>
</feature>
<comment type="caution">
    <text evidence="5">The sequence shown here is derived from an EMBL/GenBank/DDBJ whole genome shotgun (WGS) entry which is preliminary data.</text>
</comment>
<sequence>MSVSLQHKIYNALNGASANDDALGISERASKYGQSNYFKILLALTFTKLGDALSNPKTVLTWLMAYVSAPVYLISLIVPIRESGSMLPQIAISNYVKTKAIRKWIWVTGSILQAIAIASIGLIALHFEGALAGWLIVLCLILFSLARSLCSVTSKDVTGKAITKSVRGKLSGYTASVSGVLVLLAGLYIIYKSESDATISFYSTLIFFAASTWIIATIIYASIKEFPGETEVESIEENPVSKFALLKNDKDFRDFVIARSLLLCSALSAPFYVILAQTYLGNSSSVLGYLIVANGIASIVSSPFWGKLADTSSKNTMSYAIIIASVLGTVLFIIVSFSESIREAQWLYPFVFFVLGIAHGGVRLGRKTYVVNMAKGNQRTDYVAVSNTVIGIILLITGGLSALTSLFSVELVILLLSLFGLIGAYKSYRLKQVE</sequence>
<feature type="transmembrane region" description="Helical" evidence="4">
    <location>
        <begin position="197"/>
        <end position="221"/>
    </location>
</feature>
<proteinExistence type="predicted"/>
<keyword evidence="1 4" id="KW-0812">Transmembrane</keyword>
<reference evidence="6" key="1">
    <citation type="journal article" date="2019" name="Int. J. Syst. Evol. Microbiol.">
        <title>The Global Catalogue of Microorganisms (GCM) 10K type strain sequencing project: providing services to taxonomists for standard genome sequencing and annotation.</title>
        <authorList>
            <consortium name="The Broad Institute Genomics Platform"/>
            <consortium name="The Broad Institute Genome Sequencing Center for Infectious Disease"/>
            <person name="Wu L."/>
            <person name="Ma J."/>
        </authorList>
    </citation>
    <scope>NUCLEOTIDE SEQUENCE [LARGE SCALE GENOMIC DNA]</scope>
    <source>
        <strain evidence="6">CECT 8979</strain>
    </source>
</reference>
<feature type="transmembrane region" description="Helical" evidence="4">
    <location>
        <begin position="59"/>
        <end position="80"/>
    </location>
</feature>
<accession>A0ABV8AJU0</accession>
<name>A0ABV8AJU0_9FLAO</name>
<feature type="transmembrane region" description="Helical" evidence="4">
    <location>
        <begin position="104"/>
        <end position="125"/>
    </location>
</feature>
<dbReference type="EMBL" id="JBHSAT010000023">
    <property type="protein sequence ID" value="MFC3878308.1"/>
    <property type="molecule type" value="Genomic_DNA"/>
</dbReference>
<dbReference type="PANTHER" id="PTHR23526">
    <property type="entry name" value="INTEGRAL MEMBRANE TRANSPORT PROTEIN-RELATED"/>
    <property type="match status" value="1"/>
</dbReference>
<dbReference type="Gene3D" id="1.20.1250.20">
    <property type="entry name" value="MFS general substrate transporter like domains"/>
    <property type="match status" value="2"/>
</dbReference>
<dbReference type="Pfam" id="PF07690">
    <property type="entry name" value="MFS_1"/>
    <property type="match status" value="1"/>
</dbReference>
<protein>
    <submittedName>
        <fullName evidence="5">MFS transporter</fullName>
    </submittedName>
</protein>
<feature type="transmembrane region" description="Helical" evidence="4">
    <location>
        <begin position="131"/>
        <end position="150"/>
    </location>
</feature>
<evidence type="ECO:0000256" key="1">
    <source>
        <dbReference type="ARBA" id="ARBA00022692"/>
    </source>
</evidence>
<gene>
    <name evidence="5" type="ORF">ACFOSX_13795</name>
</gene>
<feature type="transmembrane region" description="Helical" evidence="4">
    <location>
        <begin position="406"/>
        <end position="425"/>
    </location>
</feature>
<dbReference type="InterPro" id="IPR011701">
    <property type="entry name" value="MFS"/>
</dbReference>
<feature type="transmembrane region" description="Helical" evidence="4">
    <location>
        <begin position="170"/>
        <end position="191"/>
    </location>
</feature>
<dbReference type="Proteomes" id="UP001595812">
    <property type="component" value="Unassembled WGS sequence"/>
</dbReference>
<evidence type="ECO:0000256" key="4">
    <source>
        <dbReference type="SAM" id="Phobius"/>
    </source>
</evidence>
<evidence type="ECO:0000313" key="5">
    <source>
        <dbReference type="EMBL" id="MFC3878308.1"/>
    </source>
</evidence>
<evidence type="ECO:0000313" key="6">
    <source>
        <dbReference type="Proteomes" id="UP001595812"/>
    </source>
</evidence>
<dbReference type="PANTHER" id="PTHR23526:SF2">
    <property type="entry name" value="MAJOR FACILITATOR SUPERFAMILY (MFS) PROFILE DOMAIN-CONTAINING PROTEIN"/>
    <property type="match status" value="1"/>
</dbReference>
<dbReference type="InterPro" id="IPR052528">
    <property type="entry name" value="Sugar_transport-like"/>
</dbReference>
<feature type="transmembrane region" description="Helical" evidence="4">
    <location>
        <begin position="382"/>
        <end position="400"/>
    </location>
</feature>
<feature type="transmembrane region" description="Helical" evidence="4">
    <location>
        <begin position="256"/>
        <end position="280"/>
    </location>
</feature>
<organism evidence="5 6">
    <name type="scientific">Winogradskyella maritima</name>
    <dbReference type="NCBI Taxonomy" id="1517766"/>
    <lineage>
        <taxon>Bacteria</taxon>
        <taxon>Pseudomonadati</taxon>
        <taxon>Bacteroidota</taxon>
        <taxon>Flavobacteriia</taxon>
        <taxon>Flavobacteriales</taxon>
        <taxon>Flavobacteriaceae</taxon>
        <taxon>Winogradskyella</taxon>
    </lineage>
</organism>
<feature type="transmembrane region" description="Helical" evidence="4">
    <location>
        <begin position="317"/>
        <end position="338"/>
    </location>
</feature>
<keyword evidence="6" id="KW-1185">Reference proteome</keyword>
<keyword evidence="2 4" id="KW-1133">Transmembrane helix</keyword>
<keyword evidence="3 4" id="KW-0472">Membrane</keyword>
<dbReference type="RefSeq" id="WP_386102419.1">
    <property type="nucleotide sequence ID" value="NZ_JBHSAT010000023.1"/>
</dbReference>
<dbReference type="InterPro" id="IPR036259">
    <property type="entry name" value="MFS_trans_sf"/>
</dbReference>
<evidence type="ECO:0000256" key="2">
    <source>
        <dbReference type="ARBA" id="ARBA00022989"/>
    </source>
</evidence>
<dbReference type="SUPFAM" id="SSF103473">
    <property type="entry name" value="MFS general substrate transporter"/>
    <property type="match status" value="1"/>
</dbReference>
<evidence type="ECO:0000256" key="3">
    <source>
        <dbReference type="ARBA" id="ARBA00023136"/>
    </source>
</evidence>